<reference evidence="1" key="1">
    <citation type="submission" date="2021-03" db="EMBL/GenBank/DDBJ databases">
        <title>Bacillus suaedae sp. nov., isolated from Suaeda aralocaspica.</title>
        <authorList>
            <person name="Lei R.F.R."/>
        </authorList>
    </citation>
    <scope>NUCLEOTIDE SEQUENCE</scope>
    <source>
        <strain evidence="1">YZJH907-2</strain>
    </source>
</reference>
<accession>A0A940WTF1</accession>
<dbReference type="EMBL" id="JAGKSQ010000001">
    <property type="protein sequence ID" value="MBP3950107.1"/>
    <property type="molecule type" value="Genomic_DNA"/>
</dbReference>
<organism evidence="1 2">
    <name type="scientific">Halalkalibacter suaedae</name>
    <dbReference type="NCBI Taxonomy" id="2822140"/>
    <lineage>
        <taxon>Bacteria</taxon>
        <taxon>Bacillati</taxon>
        <taxon>Bacillota</taxon>
        <taxon>Bacilli</taxon>
        <taxon>Bacillales</taxon>
        <taxon>Bacillaceae</taxon>
        <taxon>Halalkalibacter</taxon>
    </lineage>
</organism>
<dbReference type="RefSeq" id="WP_210595720.1">
    <property type="nucleotide sequence ID" value="NZ_JAGKSQ010000001.1"/>
</dbReference>
<dbReference type="AlphaFoldDB" id="A0A940WTF1"/>
<name>A0A940WTF1_9BACI</name>
<dbReference type="Proteomes" id="UP000678228">
    <property type="component" value="Unassembled WGS sequence"/>
</dbReference>
<evidence type="ECO:0000313" key="2">
    <source>
        <dbReference type="Proteomes" id="UP000678228"/>
    </source>
</evidence>
<evidence type="ECO:0000313" key="1">
    <source>
        <dbReference type="EMBL" id="MBP3950107.1"/>
    </source>
</evidence>
<dbReference type="Pfam" id="PF09954">
    <property type="entry name" value="DUF2188"/>
    <property type="match status" value="1"/>
</dbReference>
<sequence>MPWDMNDYPDSMKNLEGPIKKKAIDIANRLTEEGYAEGRAIPIAISQAEKWAGAEQPPQHLIPHSDGWAIKEEHAKKASFVFSTKEEALKKAKSIASNQETQLIIHRQDGSIERQENYA</sequence>
<dbReference type="InterPro" id="IPR018691">
    <property type="entry name" value="DUF2188"/>
</dbReference>
<proteinExistence type="predicted"/>
<protein>
    <submittedName>
        <fullName evidence="1">DUF2188 domain-containing protein</fullName>
    </submittedName>
</protein>
<gene>
    <name evidence="1" type="ORF">J7W16_03105</name>
</gene>
<comment type="caution">
    <text evidence="1">The sequence shown here is derived from an EMBL/GenBank/DDBJ whole genome shotgun (WGS) entry which is preliminary data.</text>
</comment>
<keyword evidence="2" id="KW-1185">Reference proteome</keyword>